<sequence>MVQILMSIASEIGLYREALVFLGTAGVIIPLMTRFRISPVVGFLVAGLLLGPNAIGRFADLIPPLGWITINSQEAVDQLAELGVAFLLFTIGLELSLDRLWTMRRSVFGLGMAQVVVTTAAIAGTAFAFGNPIDASLVIGACLALSSTAIVVQLLAEQHRLASVTGRNIFGVLLAQDLAVVPILFLIVVFGEAAKGGTETITLETVLSGLGIAVLQAIAAVSLIVGIGRVILRRLFRSVARTHNRELFMAAILFVVVGTSLITRSAGLSMALGAFLAGLLLAETEFRRQVEVDIEPFKGLLLGLFFISVGMRIDPAAVAQHPFMLAISVIGMTGLKAAVIGLLARLFGLAWPVALEASLLLAGGGEFAFLVLSLASSSGLTTPEVEQFMLLVASGTMLATPILARMGRSLGQRSTRATALTDLPAEAAESASGRPVVIGAGRVGRLVCDVLSTEGHVPLVIDRDAELVARGRNEGRDIVFGDAQRPGILRKCGIETAPIAVVTLHDATATEQVVTMLRRLRPDLPIIARARDAEHAVRLFSMGATQVIPEAFETGLDLAGDALRRLGAPSDRTAALLDARREAMMRLLRSEPAQR</sequence>
<dbReference type="InterPro" id="IPR036291">
    <property type="entry name" value="NAD(P)-bd_dom_sf"/>
</dbReference>
<dbReference type="InterPro" id="IPR003148">
    <property type="entry name" value="RCK_N"/>
</dbReference>
<feature type="transmembrane region" description="Helical" evidence="10">
    <location>
        <begin position="325"/>
        <end position="347"/>
    </location>
</feature>
<protein>
    <submittedName>
        <fullName evidence="12">Kef-type potassium/proton antiporter (CPA2 family)</fullName>
    </submittedName>
</protein>
<evidence type="ECO:0000313" key="13">
    <source>
        <dbReference type="Proteomes" id="UP000247727"/>
    </source>
</evidence>
<evidence type="ECO:0000256" key="10">
    <source>
        <dbReference type="SAM" id="Phobius"/>
    </source>
</evidence>
<name>A0A318UBU7_9RHOB</name>
<accession>A0A318UBU7</accession>
<keyword evidence="13" id="KW-1185">Reference proteome</keyword>
<dbReference type="GO" id="GO:0016020">
    <property type="term" value="C:membrane"/>
    <property type="evidence" value="ECO:0007669"/>
    <property type="project" value="InterPro"/>
</dbReference>
<evidence type="ECO:0000256" key="9">
    <source>
        <dbReference type="ARBA" id="ARBA00023136"/>
    </source>
</evidence>
<feature type="transmembrane region" description="Helical" evidence="10">
    <location>
        <begin position="135"/>
        <end position="156"/>
    </location>
</feature>
<dbReference type="AlphaFoldDB" id="A0A318UBU7"/>
<keyword evidence="2" id="KW-0813">Transport</keyword>
<dbReference type="Proteomes" id="UP000247727">
    <property type="component" value="Unassembled WGS sequence"/>
</dbReference>
<feature type="domain" description="RCK N-terminal" evidence="11">
    <location>
        <begin position="432"/>
        <end position="549"/>
    </location>
</feature>
<evidence type="ECO:0000256" key="2">
    <source>
        <dbReference type="ARBA" id="ARBA00022448"/>
    </source>
</evidence>
<proteinExistence type="predicted"/>
<feature type="transmembrane region" description="Helical" evidence="10">
    <location>
        <begin position="168"/>
        <end position="190"/>
    </location>
</feature>
<keyword evidence="3" id="KW-0050">Antiport</keyword>
<keyword evidence="4" id="KW-0633">Potassium transport</keyword>
<gene>
    <name evidence="12" type="ORF">C8J30_10764</name>
</gene>
<evidence type="ECO:0000256" key="6">
    <source>
        <dbReference type="ARBA" id="ARBA00022958"/>
    </source>
</evidence>
<feature type="transmembrane region" description="Helical" evidence="10">
    <location>
        <begin position="388"/>
        <end position="406"/>
    </location>
</feature>
<dbReference type="PROSITE" id="PS51201">
    <property type="entry name" value="RCK_N"/>
    <property type="match status" value="1"/>
</dbReference>
<feature type="transmembrane region" description="Helical" evidence="10">
    <location>
        <begin position="40"/>
        <end position="59"/>
    </location>
</feature>
<evidence type="ECO:0000313" key="12">
    <source>
        <dbReference type="EMBL" id="PYF09694.1"/>
    </source>
</evidence>
<feature type="transmembrane region" description="Helical" evidence="10">
    <location>
        <begin position="359"/>
        <end position="376"/>
    </location>
</feature>
<dbReference type="FunFam" id="3.40.50.720:FF:000036">
    <property type="entry name" value="Glutathione-regulated potassium-efflux system protein KefB"/>
    <property type="match status" value="1"/>
</dbReference>
<dbReference type="SUPFAM" id="SSF51735">
    <property type="entry name" value="NAD(P)-binding Rossmann-fold domains"/>
    <property type="match status" value="1"/>
</dbReference>
<feature type="transmembrane region" description="Helical" evidence="10">
    <location>
        <begin position="210"/>
        <end position="232"/>
    </location>
</feature>
<dbReference type="EMBL" id="QJTK01000007">
    <property type="protein sequence ID" value="PYF09694.1"/>
    <property type="molecule type" value="Genomic_DNA"/>
</dbReference>
<dbReference type="GO" id="GO:1902600">
    <property type="term" value="P:proton transmembrane transport"/>
    <property type="evidence" value="ECO:0007669"/>
    <property type="project" value="InterPro"/>
</dbReference>
<dbReference type="Gene3D" id="3.40.50.720">
    <property type="entry name" value="NAD(P)-binding Rossmann-like Domain"/>
    <property type="match status" value="1"/>
</dbReference>
<evidence type="ECO:0000256" key="7">
    <source>
        <dbReference type="ARBA" id="ARBA00022989"/>
    </source>
</evidence>
<keyword evidence="6" id="KW-0630">Potassium</keyword>
<dbReference type="Pfam" id="PF00999">
    <property type="entry name" value="Na_H_Exchanger"/>
    <property type="match status" value="1"/>
</dbReference>
<evidence type="ECO:0000256" key="8">
    <source>
        <dbReference type="ARBA" id="ARBA00023065"/>
    </source>
</evidence>
<comment type="caution">
    <text evidence="12">The sequence shown here is derived from an EMBL/GenBank/DDBJ whole genome shotgun (WGS) entry which is preliminary data.</text>
</comment>
<dbReference type="InterPro" id="IPR038770">
    <property type="entry name" value="Na+/solute_symporter_sf"/>
</dbReference>
<dbReference type="GO" id="GO:0012505">
    <property type="term" value="C:endomembrane system"/>
    <property type="evidence" value="ECO:0007669"/>
    <property type="project" value="UniProtKB-SubCell"/>
</dbReference>
<dbReference type="Pfam" id="PF02254">
    <property type="entry name" value="TrkA_N"/>
    <property type="match status" value="1"/>
</dbReference>
<dbReference type="GO" id="GO:0015297">
    <property type="term" value="F:antiporter activity"/>
    <property type="evidence" value="ECO:0007669"/>
    <property type="project" value="UniProtKB-KW"/>
</dbReference>
<feature type="transmembrane region" description="Helical" evidence="10">
    <location>
        <begin position="107"/>
        <end position="129"/>
    </location>
</feature>
<feature type="transmembrane region" description="Helical" evidence="10">
    <location>
        <begin position="244"/>
        <end position="262"/>
    </location>
</feature>
<organism evidence="12 13">
    <name type="scientific">Rhodobacter viridis</name>
    <dbReference type="NCBI Taxonomy" id="1054202"/>
    <lineage>
        <taxon>Bacteria</taxon>
        <taxon>Pseudomonadati</taxon>
        <taxon>Pseudomonadota</taxon>
        <taxon>Alphaproteobacteria</taxon>
        <taxon>Rhodobacterales</taxon>
        <taxon>Rhodobacter group</taxon>
        <taxon>Rhodobacter</taxon>
    </lineage>
</organism>
<evidence type="ECO:0000256" key="3">
    <source>
        <dbReference type="ARBA" id="ARBA00022449"/>
    </source>
</evidence>
<dbReference type="Gene3D" id="1.20.1530.20">
    <property type="match status" value="1"/>
</dbReference>
<comment type="subcellular location">
    <subcellularLocation>
        <location evidence="1">Endomembrane system</location>
        <topology evidence="1">Multi-pass membrane protein</topology>
    </subcellularLocation>
</comment>
<reference evidence="12 13" key="1">
    <citation type="submission" date="2018-06" db="EMBL/GenBank/DDBJ databases">
        <title>Genomic Encyclopedia of Type Strains, Phase III (KMG-III): the genomes of soil and plant-associated and newly described type strains.</title>
        <authorList>
            <person name="Whitman W."/>
        </authorList>
    </citation>
    <scope>NUCLEOTIDE SEQUENCE [LARGE SCALE GENOMIC DNA]</scope>
    <source>
        <strain evidence="12 13">JA737</strain>
    </source>
</reference>
<dbReference type="GO" id="GO:0006813">
    <property type="term" value="P:potassium ion transport"/>
    <property type="evidence" value="ECO:0007669"/>
    <property type="project" value="UniProtKB-KW"/>
</dbReference>
<dbReference type="PANTHER" id="PTHR46157">
    <property type="entry name" value="K(+) EFFLUX ANTIPORTER 3, CHLOROPLASTIC"/>
    <property type="match status" value="1"/>
</dbReference>
<feature type="transmembrane region" description="Helical" evidence="10">
    <location>
        <begin position="12"/>
        <end position="33"/>
    </location>
</feature>
<keyword evidence="8" id="KW-0406">Ion transport</keyword>
<dbReference type="PANTHER" id="PTHR46157:SF4">
    <property type="entry name" value="K(+) EFFLUX ANTIPORTER 3, CHLOROPLASTIC"/>
    <property type="match status" value="1"/>
</dbReference>
<keyword evidence="9 10" id="KW-0472">Membrane</keyword>
<evidence type="ECO:0000256" key="1">
    <source>
        <dbReference type="ARBA" id="ARBA00004127"/>
    </source>
</evidence>
<evidence type="ECO:0000259" key="11">
    <source>
        <dbReference type="PROSITE" id="PS51201"/>
    </source>
</evidence>
<keyword evidence="7 10" id="KW-1133">Transmembrane helix</keyword>
<dbReference type="InterPro" id="IPR006153">
    <property type="entry name" value="Cation/H_exchanger_TM"/>
</dbReference>
<keyword evidence="5 10" id="KW-0812">Transmembrane</keyword>
<evidence type="ECO:0000256" key="5">
    <source>
        <dbReference type="ARBA" id="ARBA00022692"/>
    </source>
</evidence>
<evidence type="ECO:0000256" key="4">
    <source>
        <dbReference type="ARBA" id="ARBA00022538"/>
    </source>
</evidence>